<comment type="similarity">
    <text evidence="1">Belongs to the glycosyltransferase 2 family.</text>
</comment>
<feature type="domain" description="Glycosyltransferase 2-like" evidence="4">
    <location>
        <begin position="19"/>
        <end position="176"/>
    </location>
</feature>
<evidence type="ECO:0000256" key="3">
    <source>
        <dbReference type="ARBA" id="ARBA00022679"/>
    </source>
</evidence>
<evidence type="ECO:0000256" key="1">
    <source>
        <dbReference type="ARBA" id="ARBA00006739"/>
    </source>
</evidence>
<keyword evidence="3 5" id="KW-0808">Transferase</keyword>
<dbReference type="SUPFAM" id="SSF53448">
    <property type="entry name" value="Nucleotide-diphospho-sugar transferases"/>
    <property type="match status" value="1"/>
</dbReference>
<dbReference type="AlphaFoldDB" id="A0A2S9IPT0"/>
<protein>
    <submittedName>
        <fullName evidence="5">Glycosyl transferase family A</fullName>
    </submittedName>
</protein>
<dbReference type="PANTHER" id="PTHR43179:SF12">
    <property type="entry name" value="GALACTOFURANOSYLTRANSFERASE GLFT2"/>
    <property type="match status" value="1"/>
</dbReference>
<evidence type="ECO:0000313" key="5">
    <source>
        <dbReference type="EMBL" id="PRD42541.1"/>
    </source>
</evidence>
<name>A0A2S9IPT0_9HYPH</name>
<dbReference type="PANTHER" id="PTHR43179">
    <property type="entry name" value="RHAMNOSYLTRANSFERASE WBBL"/>
    <property type="match status" value="1"/>
</dbReference>
<dbReference type="RefSeq" id="WP_105742873.1">
    <property type="nucleotide sequence ID" value="NZ_PVBR01000011.1"/>
</dbReference>
<evidence type="ECO:0000313" key="6">
    <source>
        <dbReference type="Proteomes" id="UP000239434"/>
    </source>
</evidence>
<keyword evidence="2" id="KW-0328">Glycosyltransferase</keyword>
<dbReference type="Gene3D" id="3.90.550.10">
    <property type="entry name" value="Spore Coat Polysaccharide Biosynthesis Protein SpsA, Chain A"/>
    <property type="match status" value="1"/>
</dbReference>
<dbReference type="InterPro" id="IPR001173">
    <property type="entry name" value="Glyco_trans_2-like"/>
</dbReference>
<dbReference type="Proteomes" id="UP000239434">
    <property type="component" value="Unassembled WGS sequence"/>
</dbReference>
<comment type="caution">
    <text evidence="5">The sequence shown here is derived from an EMBL/GenBank/DDBJ whole genome shotgun (WGS) entry which is preliminary data.</text>
</comment>
<sequence>MNGFTEVMDNGSAELRIDIGVCTYRRTELEATLRSLGKQALPENCRVRVIVSDNDVEPSAKERIAKLAPALPFELRYIHSPASNISIARNACLDASDGDFIAFIDDDETASEDWLAYLLTTAQDTDADAVLGPVQASYGKDAPRWMSKGDFHSTFPVWIGGEIRTGYTCNVLLRRASPSVAGRRFSLALGRSGGEDTQYFSELHEAGGKIAYAPEAWMHEPVPEGRARFSWLCKRRFRVGQTHGRLLSRKATGAGLSKQLVLSKQVGLATAKACYSFAAALVTAFSPVHRNRSLLRGVMHAGVVSGLMGIREIQQYGETAMAPANGGKSRAT</sequence>
<dbReference type="GO" id="GO:0016757">
    <property type="term" value="F:glycosyltransferase activity"/>
    <property type="evidence" value="ECO:0007669"/>
    <property type="project" value="UniProtKB-KW"/>
</dbReference>
<dbReference type="InterPro" id="IPR029044">
    <property type="entry name" value="Nucleotide-diphossugar_trans"/>
</dbReference>
<gene>
    <name evidence="5" type="ORF">C5748_15665</name>
</gene>
<keyword evidence="6" id="KW-1185">Reference proteome</keyword>
<dbReference type="Pfam" id="PF00535">
    <property type="entry name" value="Glycos_transf_2"/>
    <property type="match status" value="1"/>
</dbReference>
<evidence type="ECO:0000256" key="2">
    <source>
        <dbReference type="ARBA" id="ARBA00022676"/>
    </source>
</evidence>
<proteinExistence type="inferred from homology"/>
<organism evidence="5 6">
    <name type="scientific">Phyllobacterium phragmitis</name>
    <dbReference type="NCBI Taxonomy" id="2670329"/>
    <lineage>
        <taxon>Bacteria</taxon>
        <taxon>Pseudomonadati</taxon>
        <taxon>Pseudomonadota</taxon>
        <taxon>Alphaproteobacteria</taxon>
        <taxon>Hyphomicrobiales</taxon>
        <taxon>Phyllobacteriaceae</taxon>
        <taxon>Phyllobacterium</taxon>
    </lineage>
</organism>
<evidence type="ECO:0000259" key="4">
    <source>
        <dbReference type="Pfam" id="PF00535"/>
    </source>
</evidence>
<dbReference type="EMBL" id="PVBR01000011">
    <property type="protein sequence ID" value="PRD42541.1"/>
    <property type="molecule type" value="Genomic_DNA"/>
</dbReference>
<reference evidence="5 6" key="1">
    <citation type="submission" date="2018-02" db="EMBL/GenBank/DDBJ databases">
        <title>The draft genome of Phyllobacterium sp. 1N-3.</title>
        <authorList>
            <person name="Liu L."/>
            <person name="Li L."/>
            <person name="Zhang X."/>
            <person name="Wang T."/>
            <person name="Liang L."/>
        </authorList>
    </citation>
    <scope>NUCLEOTIDE SEQUENCE [LARGE SCALE GENOMIC DNA]</scope>
    <source>
        <strain evidence="5 6">1N-3</strain>
    </source>
</reference>
<dbReference type="CDD" id="cd00761">
    <property type="entry name" value="Glyco_tranf_GTA_type"/>
    <property type="match status" value="1"/>
</dbReference>
<accession>A0A2S9IPT0</accession>